<evidence type="ECO:0000313" key="2">
    <source>
        <dbReference type="Proteomes" id="UP001631969"/>
    </source>
</evidence>
<dbReference type="EMBL" id="JBJURJ010000010">
    <property type="protein sequence ID" value="MFM9329800.1"/>
    <property type="molecule type" value="Genomic_DNA"/>
</dbReference>
<protein>
    <submittedName>
        <fullName evidence="1">Amino acid permease</fullName>
    </submittedName>
</protein>
<reference evidence="1" key="1">
    <citation type="submission" date="2024-12" db="EMBL/GenBank/DDBJ databases">
        <authorList>
            <person name="Wu N."/>
        </authorList>
    </citation>
    <scope>NUCLEOTIDE SEQUENCE</scope>
    <source>
        <strain evidence="1">P15</strain>
    </source>
</reference>
<sequence length="478" mass="51779">MAQHGKAPQQEKLLPWWQLSLLGVACTVGTGFFLGSAIAIEIGGPSVLFNYALAAVGTFLVFDQLARMTADHPMEGSFRSYAGKAYGRWAGFSSGWVYWSAELLIMGSQLTALSLFSRFWFPAVPMWCFAAGFGLLGLLVIIWGTKVFDRLENTLAVMKTAAILMFLIIAGLALAGVLTPKEHGAAMPGEWLPKSYTGLWSALIFSFYAFGGIEVIGLLTTRLKKPEDAPKSGKVMLLALAVLYVLSIGFVLLLEPWTSYTSDESPFIISLAEYNLPFVPHLFNAVLIVAGFSTMTASLFAVTTMVVTLAKDHDAPAVFAGKAGGNGKKPLTAVGLSAAGLTASVVFALLMPESVYEYLTTAAGIMLLYNWFFILVTARRLLPATPMMRTKQFAGMALIALAVLGTLFHSISRPGFFISLGFTGVIAAITFLMKRIWNEQDGGPSTKEKPERLHTEEDAEADKGQAGNHRHRHKEPAR</sequence>
<comment type="caution">
    <text evidence="1">The sequence shown here is derived from an EMBL/GenBank/DDBJ whole genome shotgun (WGS) entry which is preliminary data.</text>
</comment>
<keyword evidence="2" id="KW-1185">Reference proteome</keyword>
<gene>
    <name evidence="1" type="ORF">ACI1P1_16005</name>
</gene>
<evidence type="ECO:0000313" key="1">
    <source>
        <dbReference type="EMBL" id="MFM9329800.1"/>
    </source>
</evidence>
<dbReference type="Proteomes" id="UP001631969">
    <property type="component" value="Unassembled WGS sequence"/>
</dbReference>
<organism evidence="1 2">
    <name type="scientific">Paenibacillus mesotrionivorans</name>
    <dbReference type="NCBI Taxonomy" id="3160968"/>
    <lineage>
        <taxon>Bacteria</taxon>
        <taxon>Bacillati</taxon>
        <taxon>Bacillota</taxon>
        <taxon>Bacilli</taxon>
        <taxon>Bacillales</taxon>
        <taxon>Paenibacillaceae</taxon>
        <taxon>Paenibacillus</taxon>
    </lineage>
</organism>
<name>A0ACC7P0G8_9BACL</name>
<accession>A0ACC7P0G8</accession>
<proteinExistence type="predicted"/>